<keyword evidence="1" id="KW-1133">Transmembrane helix</keyword>
<feature type="transmembrane region" description="Helical" evidence="1">
    <location>
        <begin position="19"/>
        <end position="36"/>
    </location>
</feature>
<keyword evidence="1" id="KW-0472">Membrane</keyword>
<keyword evidence="1" id="KW-0812">Transmembrane</keyword>
<dbReference type="Proteomes" id="UP001054902">
    <property type="component" value="Unassembled WGS sequence"/>
</dbReference>
<comment type="caution">
    <text evidence="3">The sequence shown here is derived from an EMBL/GenBank/DDBJ whole genome shotgun (WGS) entry which is preliminary data.</text>
</comment>
<feature type="domain" description="TIR" evidence="2">
    <location>
        <begin position="312"/>
        <end position="397"/>
    </location>
</feature>
<dbReference type="InterPro" id="IPR035897">
    <property type="entry name" value="Toll_tir_struct_dom_sf"/>
</dbReference>
<feature type="transmembrane region" description="Helical" evidence="1">
    <location>
        <begin position="42"/>
        <end position="65"/>
    </location>
</feature>
<reference evidence="3 4" key="1">
    <citation type="journal article" date="2021" name="Sci. Rep.">
        <title>The genome of the diatom Chaetoceros tenuissimus carries an ancient integrated fragment of an extant virus.</title>
        <authorList>
            <person name="Hongo Y."/>
            <person name="Kimura K."/>
            <person name="Takaki Y."/>
            <person name="Yoshida Y."/>
            <person name="Baba S."/>
            <person name="Kobayashi G."/>
            <person name="Nagasaki K."/>
            <person name="Hano T."/>
            <person name="Tomaru Y."/>
        </authorList>
    </citation>
    <scope>NUCLEOTIDE SEQUENCE [LARGE SCALE GENOMIC DNA]</scope>
    <source>
        <strain evidence="3 4">NIES-3715</strain>
    </source>
</reference>
<feature type="transmembrane region" description="Helical" evidence="1">
    <location>
        <begin position="191"/>
        <end position="210"/>
    </location>
</feature>
<dbReference type="PANTHER" id="PTHR46270">
    <property type="entry name" value="ARMADILLO-TYPE FOLD-RELATED"/>
    <property type="match status" value="1"/>
</dbReference>
<feature type="transmembrane region" description="Helical" evidence="1">
    <location>
        <begin position="222"/>
        <end position="242"/>
    </location>
</feature>
<dbReference type="Pfam" id="PF13676">
    <property type="entry name" value="TIR_2"/>
    <property type="match status" value="1"/>
</dbReference>
<keyword evidence="4" id="KW-1185">Reference proteome</keyword>
<dbReference type="AlphaFoldDB" id="A0AAD3GYR7"/>
<gene>
    <name evidence="3" type="ORF">CTEN210_00368</name>
</gene>
<dbReference type="Gene3D" id="3.40.50.10140">
    <property type="entry name" value="Toll/interleukin-1 receptor homology (TIR) domain"/>
    <property type="match status" value="1"/>
</dbReference>
<proteinExistence type="predicted"/>
<accession>A0AAD3GYR7</accession>
<feature type="transmembrane region" description="Helical" evidence="1">
    <location>
        <begin position="262"/>
        <end position="283"/>
    </location>
</feature>
<organism evidence="3 4">
    <name type="scientific">Chaetoceros tenuissimus</name>
    <dbReference type="NCBI Taxonomy" id="426638"/>
    <lineage>
        <taxon>Eukaryota</taxon>
        <taxon>Sar</taxon>
        <taxon>Stramenopiles</taxon>
        <taxon>Ochrophyta</taxon>
        <taxon>Bacillariophyta</taxon>
        <taxon>Coscinodiscophyceae</taxon>
        <taxon>Chaetocerotophycidae</taxon>
        <taxon>Chaetocerotales</taxon>
        <taxon>Chaetocerotaceae</taxon>
        <taxon>Chaetoceros</taxon>
    </lineage>
</organism>
<sequence>MSAFQDVYGIKMHPDMQRIFRYFTLIFGLNFVPLQWMTEIEIAYIITGVWPYLLCLCVWVLYFLVKRLKKYCKTMNSNTKEESTTIGQIAVVIFYIALPIISKQIFVPKRCKFIPHDEIGDDDYNDQFFSCSSEKLLAFRPSLFAKKFAFLWADFHQNSNIAIYWDIVDSVRKVFLLGFINFIDPRGTSKLLKATIGTAISSLYMLILLYVRPYKRHDDFQLAVLSSYLLTLAFAYSSVLGICEYDGACRIYFGYSLNWKRASIFVIAVMSVMLFVTVAALIFQSQYSPIARLKSTGYPPDLNLHEDCKYHIFMSHKWKGGQDKCHSIARKLQLYMTELRIWLDVDNLSSTENLEQSVKESAVFLLCYSRGYFESKNCRREFFQALHLDKPIIVVYDGSNCELGIMKNECEINCENNDDGLELWSENVWKEKTILWLKSGSFSSESLKLIYLRILKELPYYKEEVGPSACDKGLLMPNDEKILHIKFPLDILVISSNKGSNEIAEEIVIMLDKPVVRIVDMAENGISHDEESLKAPHVVSTIYSHSKSLSDVEPFAIQSLASDKVAEDYVTWFGIVPGCFSLEDMILKESKESITAKNPQQLTDSSEKVEAPTETQFHMNQESGSLLRSQLESKNFKVFLLYLNKDTFAERNIAKLGPILQAVIDEKIPIIVVHEQDHDKGTEPNFDYFLENTPEKFMKVYQDIATPIYTQKEYRQVSLYCIIKKIIEKHDELN</sequence>
<name>A0AAD3GYR7_9STRA</name>
<evidence type="ECO:0000313" key="4">
    <source>
        <dbReference type="Proteomes" id="UP001054902"/>
    </source>
</evidence>
<evidence type="ECO:0000259" key="2">
    <source>
        <dbReference type="Pfam" id="PF13676"/>
    </source>
</evidence>
<dbReference type="GO" id="GO:0007165">
    <property type="term" value="P:signal transduction"/>
    <property type="evidence" value="ECO:0007669"/>
    <property type="project" value="InterPro"/>
</dbReference>
<protein>
    <recommendedName>
        <fullName evidence="2">TIR domain-containing protein</fullName>
    </recommendedName>
</protein>
<dbReference type="InterPro" id="IPR000157">
    <property type="entry name" value="TIR_dom"/>
</dbReference>
<evidence type="ECO:0000313" key="3">
    <source>
        <dbReference type="EMBL" id="GFH43895.1"/>
    </source>
</evidence>
<dbReference type="EMBL" id="BLLK01000019">
    <property type="protein sequence ID" value="GFH43895.1"/>
    <property type="molecule type" value="Genomic_DNA"/>
</dbReference>
<evidence type="ECO:0000256" key="1">
    <source>
        <dbReference type="SAM" id="Phobius"/>
    </source>
</evidence>
<dbReference type="PANTHER" id="PTHR46270:SF2">
    <property type="entry name" value="TIR DOMAIN-CONTAINING PROTEIN"/>
    <property type="match status" value="1"/>
</dbReference>
<dbReference type="SUPFAM" id="SSF52200">
    <property type="entry name" value="Toll/Interleukin receptor TIR domain"/>
    <property type="match status" value="1"/>
</dbReference>